<gene>
    <name evidence="1" type="ORF">Csa_7G398130</name>
</gene>
<name>A0A0A0KAY1_CUCSA</name>
<reference evidence="1 2" key="2">
    <citation type="journal article" date="2009" name="PLoS ONE">
        <title>An integrated genetic and cytogenetic map of the cucumber genome.</title>
        <authorList>
            <person name="Ren Y."/>
            <person name="Zhang Z."/>
            <person name="Liu J."/>
            <person name="Staub J.E."/>
            <person name="Han Y."/>
            <person name="Cheng Z."/>
            <person name="Li X."/>
            <person name="Lu J."/>
            <person name="Miao H."/>
            <person name="Kang H."/>
            <person name="Xie B."/>
            <person name="Gu X."/>
            <person name="Wang X."/>
            <person name="Du Y."/>
            <person name="Jin W."/>
            <person name="Huang S."/>
        </authorList>
    </citation>
    <scope>NUCLEOTIDE SEQUENCE [LARGE SCALE GENOMIC DNA]</scope>
    <source>
        <strain evidence="2">cv. 9930</strain>
    </source>
</reference>
<reference evidence="1 2" key="4">
    <citation type="journal article" date="2011" name="BMC Genomics">
        <title>RNA-Seq improves annotation of protein-coding genes in the cucumber genome.</title>
        <authorList>
            <person name="Li Z."/>
            <person name="Zhang Z."/>
            <person name="Yan P."/>
            <person name="Huang S."/>
            <person name="Fei Z."/>
            <person name="Lin K."/>
        </authorList>
    </citation>
    <scope>NUCLEOTIDE SEQUENCE [LARGE SCALE GENOMIC DNA]</scope>
    <source>
        <strain evidence="2">cv. 9930</strain>
    </source>
</reference>
<accession>A0A0A0KAY1</accession>
<evidence type="ECO:0000313" key="1">
    <source>
        <dbReference type="EMBL" id="KGN44951.1"/>
    </source>
</evidence>
<reference evidence="1 2" key="3">
    <citation type="journal article" date="2010" name="BMC Genomics">
        <title>Transcriptome sequencing and comparative analysis of cucumber flowers with different sex types.</title>
        <authorList>
            <person name="Guo S."/>
            <person name="Zheng Y."/>
            <person name="Joung J.G."/>
            <person name="Liu S."/>
            <person name="Zhang Z."/>
            <person name="Crasta O.R."/>
            <person name="Sobral B.W."/>
            <person name="Xu Y."/>
            <person name="Huang S."/>
            <person name="Fei Z."/>
        </authorList>
    </citation>
    <scope>NUCLEOTIDE SEQUENCE [LARGE SCALE GENOMIC DNA]</scope>
    <source>
        <strain evidence="2">cv. 9930</strain>
    </source>
</reference>
<reference evidence="1 2" key="1">
    <citation type="journal article" date="2009" name="Nat. Genet.">
        <title>The genome of the cucumber, Cucumis sativus L.</title>
        <authorList>
            <person name="Huang S."/>
            <person name="Li R."/>
            <person name="Zhang Z."/>
            <person name="Li L."/>
            <person name="Gu X."/>
            <person name="Fan W."/>
            <person name="Lucas W.J."/>
            <person name="Wang X."/>
            <person name="Xie B."/>
            <person name="Ni P."/>
            <person name="Ren Y."/>
            <person name="Zhu H."/>
            <person name="Li J."/>
            <person name="Lin K."/>
            <person name="Jin W."/>
            <person name="Fei Z."/>
            <person name="Li G."/>
            <person name="Staub J."/>
            <person name="Kilian A."/>
            <person name="van der Vossen E.A."/>
            <person name="Wu Y."/>
            <person name="Guo J."/>
            <person name="He J."/>
            <person name="Jia Z."/>
            <person name="Ren Y."/>
            <person name="Tian G."/>
            <person name="Lu Y."/>
            <person name="Ruan J."/>
            <person name="Qian W."/>
            <person name="Wang M."/>
            <person name="Huang Q."/>
            <person name="Li B."/>
            <person name="Xuan Z."/>
            <person name="Cao J."/>
            <person name="Asan"/>
            <person name="Wu Z."/>
            <person name="Zhang J."/>
            <person name="Cai Q."/>
            <person name="Bai Y."/>
            <person name="Zhao B."/>
            <person name="Han Y."/>
            <person name="Li Y."/>
            <person name="Li X."/>
            <person name="Wang S."/>
            <person name="Shi Q."/>
            <person name="Liu S."/>
            <person name="Cho W.K."/>
            <person name="Kim J.Y."/>
            <person name="Xu Y."/>
            <person name="Heller-Uszynska K."/>
            <person name="Miao H."/>
            <person name="Cheng Z."/>
            <person name="Zhang S."/>
            <person name="Wu J."/>
            <person name="Yang Y."/>
            <person name="Kang H."/>
            <person name="Li M."/>
            <person name="Liang H."/>
            <person name="Ren X."/>
            <person name="Shi Z."/>
            <person name="Wen M."/>
            <person name="Jian M."/>
            <person name="Yang H."/>
            <person name="Zhang G."/>
            <person name="Yang Z."/>
            <person name="Chen R."/>
            <person name="Liu S."/>
            <person name="Li J."/>
            <person name="Ma L."/>
            <person name="Liu H."/>
            <person name="Zhou Y."/>
            <person name="Zhao J."/>
            <person name="Fang X."/>
            <person name="Li G."/>
            <person name="Fang L."/>
            <person name="Li Y."/>
            <person name="Liu D."/>
            <person name="Zheng H."/>
            <person name="Zhang Y."/>
            <person name="Qin N."/>
            <person name="Li Z."/>
            <person name="Yang G."/>
            <person name="Yang S."/>
            <person name="Bolund L."/>
            <person name="Kristiansen K."/>
            <person name="Zheng H."/>
            <person name="Li S."/>
            <person name="Zhang X."/>
            <person name="Yang H."/>
            <person name="Wang J."/>
            <person name="Sun R."/>
            <person name="Zhang B."/>
            <person name="Jiang S."/>
            <person name="Wang J."/>
            <person name="Du Y."/>
            <person name="Li S."/>
        </authorList>
    </citation>
    <scope>NUCLEOTIDE SEQUENCE [LARGE SCALE GENOMIC DNA]</scope>
    <source>
        <strain evidence="2">cv. 9930</strain>
    </source>
</reference>
<dbReference type="AlphaFoldDB" id="A0A0A0KAY1"/>
<dbReference type="Gramene" id="KGN44951">
    <property type="protein sequence ID" value="KGN44951"/>
    <property type="gene ID" value="Csa_7G398130"/>
</dbReference>
<dbReference type="EMBL" id="CM002928">
    <property type="protein sequence ID" value="KGN44951.1"/>
    <property type="molecule type" value="Genomic_DNA"/>
</dbReference>
<protein>
    <submittedName>
        <fullName evidence="1">Uncharacterized protein</fullName>
    </submittedName>
</protein>
<proteinExistence type="predicted"/>
<sequence length="98" mass="10663">MAFSTTMIVGATMMDHLDQVVLEFLQARKIDTTSVIETTNPPELASSIAPVKFEVPINAGDEGLVFGFGKIKNIGSEVIYKDHVVNLKNVGRIDVSLE</sequence>
<evidence type="ECO:0000313" key="2">
    <source>
        <dbReference type="Proteomes" id="UP000029981"/>
    </source>
</evidence>
<keyword evidence="2" id="KW-1185">Reference proteome</keyword>
<dbReference type="Proteomes" id="UP000029981">
    <property type="component" value="Chromosome 7"/>
</dbReference>
<organism evidence="1 2">
    <name type="scientific">Cucumis sativus</name>
    <name type="common">Cucumber</name>
    <dbReference type="NCBI Taxonomy" id="3659"/>
    <lineage>
        <taxon>Eukaryota</taxon>
        <taxon>Viridiplantae</taxon>
        <taxon>Streptophyta</taxon>
        <taxon>Embryophyta</taxon>
        <taxon>Tracheophyta</taxon>
        <taxon>Spermatophyta</taxon>
        <taxon>Magnoliopsida</taxon>
        <taxon>eudicotyledons</taxon>
        <taxon>Gunneridae</taxon>
        <taxon>Pentapetalae</taxon>
        <taxon>rosids</taxon>
        <taxon>fabids</taxon>
        <taxon>Cucurbitales</taxon>
        <taxon>Cucurbitaceae</taxon>
        <taxon>Benincaseae</taxon>
        <taxon>Cucumis</taxon>
    </lineage>
</organism>